<feature type="domain" description="Transposase IS4-like" evidence="1">
    <location>
        <begin position="112"/>
        <end position="281"/>
    </location>
</feature>
<dbReference type="RefSeq" id="WP_013330252.1">
    <property type="nucleotide sequence ID" value="NC_014507.1"/>
</dbReference>
<dbReference type="eggNOG" id="arCOG02751">
    <property type="taxonomic scope" value="Archaea"/>
</dbReference>
<dbReference type="HOGENOM" id="CLU_056491_0_0_2"/>
<dbReference type="NCBIfam" id="NF033579">
    <property type="entry name" value="transpos_IS5_2"/>
    <property type="match status" value="1"/>
</dbReference>
<dbReference type="OrthoDB" id="116451at2157"/>
<dbReference type="GO" id="GO:0004803">
    <property type="term" value="F:transposase activity"/>
    <property type="evidence" value="ECO:0007669"/>
    <property type="project" value="InterPro"/>
</dbReference>
<dbReference type="Pfam" id="PF01609">
    <property type="entry name" value="DDE_Tnp_1"/>
    <property type="match status" value="1"/>
</dbReference>
<dbReference type="InterPro" id="IPR053172">
    <property type="entry name" value="Tn903_transposase"/>
</dbReference>
<dbReference type="EMBL" id="CP002117">
    <property type="protein sequence ID" value="ADN37075.1"/>
    <property type="molecule type" value="Genomic_DNA"/>
</dbReference>
<dbReference type="InterPro" id="IPR053520">
    <property type="entry name" value="Transposase_Tn903"/>
</dbReference>
<evidence type="ECO:0000259" key="1">
    <source>
        <dbReference type="Pfam" id="PF01609"/>
    </source>
</evidence>
<reference evidence="2 3" key="1">
    <citation type="journal article" date="2010" name="Stand. Genomic Sci.">
        <title>Complete genome sequence of Methanoplanus petrolearius type strain (SEBR 4847).</title>
        <authorList>
            <person name="Brambilla E."/>
            <person name="Djao O.D."/>
            <person name="Daligault H."/>
            <person name="Lapidus A."/>
            <person name="Lucas S."/>
            <person name="Hammon N."/>
            <person name="Nolan M."/>
            <person name="Tice H."/>
            <person name="Cheng J.F."/>
            <person name="Han C."/>
            <person name="Tapia R."/>
            <person name="Goodwin L."/>
            <person name="Pitluck S."/>
            <person name="Liolios K."/>
            <person name="Ivanova N."/>
            <person name="Mavromatis K."/>
            <person name="Mikhailova N."/>
            <person name="Pati A."/>
            <person name="Chen A."/>
            <person name="Palaniappan K."/>
            <person name="Land M."/>
            <person name="Hauser L."/>
            <person name="Chang Y.J."/>
            <person name="Jeffries C.D."/>
            <person name="Rohde M."/>
            <person name="Spring S."/>
            <person name="Sikorski J."/>
            <person name="Goker M."/>
            <person name="Woyke T."/>
            <person name="Bristow J."/>
            <person name="Eisen J.A."/>
            <person name="Markowitz V."/>
            <person name="Hugenholtz P."/>
            <person name="Kyrpides N.C."/>
            <person name="Klenk H.P."/>
        </authorList>
    </citation>
    <scope>NUCLEOTIDE SEQUENCE [LARGE SCALE GENOMIC DNA]</scope>
    <source>
        <strain evidence="3">DSM 11571 / OCM 486 / SEBR 4847</strain>
    </source>
</reference>
<name>E1RD92_METP4</name>
<protein>
    <submittedName>
        <fullName evidence="2">Transposase IS4 family protein</fullName>
    </submittedName>
</protein>
<dbReference type="STRING" id="679926.Mpet_2328"/>
<dbReference type="InterPro" id="IPR002559">
    <property type="entry name" value="Transposase_11"/>
</dbReference>
<dbReference type="GO" id="GO:0003677">
    <property type="term" value="F:DNA binding"/>
    <property type="evidence" value="ECO:0007669"/>
    <property type="project" value="InterPro"/>
</dbReference>
<dbReference type="Proteomes" id="UP000006565">
    <property type="component" value="Chromosome"/>
</dbReference>
<evidence type="ECO:0000313" key="2">
    <source>
        <dbReference type="EMBL" id="ADN37075.1"/>
    </source>
</evidence>
<evidence type="ECO:0000313" key="3">
    <source>
        <dbReference type="Proteomes" id="UP000006565"/>
    </source>
</evidence>
<dbReference type="GO" id="GO:0006313">
    <property type="term" value="P:DNA transposition"/>
    <property type="evidence" value="ECO:0007669"/>
    <property type="project" value="InterPro"/>
</dbReference>
<organism evidence="2 3">
    <name type="scientific">Methanolacinia petrolearia (strain DSM 11571 / OCM 486 / SEBR 4847)</name>
    <name type="common">Methanoplanus petrolearius</name>
    <dbReference type="NCBI Taxonomy" id="679926"/>
    <lineage>
        <taxon>Archaea</taxon>
        <taxon>Methanobacteriati</taxon>
        <taxon>Methanobacteriota</taxon>
        <taxon>Stenosarchaea group</taxon>
        <taxon>Methanomicrobia</taxon>
        <taxon>Methanomicrobiales</taxon>
        <taxon>Methanomicrobiaceae</taxon>
        <taxon>Methanolacinia</taxon>
    </lineage>
</organism>
<accession>E1RD92</accession>
<dbReference type="PANTHER" id="PTHR34631">
    <property type="match status" value="1"/>
</dbReference>
<dbReference type="AlphaFoldDB" id="E1RD92"/>
<dbReference type="GeneID" id="9744814"/>
<dbReference type="KEGG" id="mpi:Mpet_2328"/>
<sequence>MSENWYINFVKTSLEVIRNSHVPLRSSKFSKKKYTQHQLLTLIILKEKIGKDYRDFTELLPNLTTITDIIQLEEIPHYTTLQKFLSRIPSLTFRIILKNVIRRLHQKGEIIRITSIDSTGFTSSYASHYYSKRINKTRKSFIKASIAVDSDKLIILGWKFSKVPVHDSQHAKSLINQVIRIKKSDCFTMDKGYDSEKIHQYIRENIGAESIIPVRKWNGNIYSGKYRKEMIENFNQEKYGQRNMVETVFSVIKRKYNENVRSRKYFNQIKEIKIRMLIHNMTL</sequence>
<dbReference type="PANTHER" id="PTHR34631:SF3">
    <property type="entry name" value="ISSOD12 TRANSPOSASE TNPA_ISSOD12"/>
    <property type="match status" value="1"/>
</dbReference>
<gene>
    <name evidence="2" type="ordered locus">Mpet_2328</name>
</gene>
<keyword evidence="3" id="KW-1185">Reference proteome</keyword>
<proteinExistence type="predicted"/>